<dbReference type="GeneID" id="20342062"/>
<reference evidence="3" key="2">
    <citation type="submission" date="2010-07" db="EMBL/GenBank/DDBJ databases">
        <authorList>
            <consortium name="The Broad Institute Genome Sequencing Platform"/>
            <consortium name="Broad Institute Genome Sequencing Center for Infectious Disease"/>
            <person name="Ma L.-J."/>
            <person name="Dead R."/>
            <person name="Young S."/>
            <person name="Zeng Q."/>
            <person name="Koehrsen M."/>
            <person name="Alvarado L."/>
            <person name="Berlin A."/>
            <person name="Chapman S.B."/>
            <person name="Chen Z."/>
            <person name="Freedman E."/>
            <person name="Gellesch M."/>
            <person name="Goldberg J."/>
            <person name="Griggs A."/>
            <person name="Gujja S."/>
            <person name="Heilman E.R."/>
            <person name="Heiman D."/>
            <person name="Hepburn T."/>
            <person name="Howarth C."/>
            <person name="Jen D."/>
            <person name="Larson L."/>
            <person name="Mehta T."/>
            <person name="Neiman D."/>
            <person name="Pearson M."/>
            <person name="Roberts A."/>
            <person name="Saif S."/>
            <person name="Shea T."/>
            <person name="Shenoy N."/>
            <person name="Sisk P."/>
            <person name="Stolte C."/>
            <person name="Sykes S."/>
            <person name="Walk T."/>
            <person name="White J."/>
            <person name="Yandava C."/>
            <person name="Haas B."/>
            <person name="Nusbaum C."/>
            <person name="Birren B."/>
        </authorList>
    </citation>
    <scope>NUCLEOTIDE SEQUENCE</scope>
    <source>
        <strain evidence="3">R3-111a-1</strain>
    </source>
</reference>
<dbReference type="InterPro" id="IPR037504">
    <property type="entry name" value="PSI_induc_2"/>
</dbReference>
<proteinExistence type="predicted"/>
<dbReference type="RefSeq" id="XP_009217635.1">
    <property type="nucleotide sequence ID" value="XM_009219371.1"/>
</dbReference>
<dbReference type="GO" id="GO:0005886">
    <property type="term" value="C:plasma membrane"/>
    <property type="evidence" value="ECO:0007669"/>
    <property type="project" value="TreeGrafter"/>
</dbReference>
<reference evidence="4" key="4">
    <citation type="journal article" date="2015" name="G3 (Bethesda)">
        <title>Genome sequences of three phytopathogenic species of the Magnaporthaceae family of fungi.</title>
        <authorList>
            <person name="Okagaki L.H."/>
            <person name="Nunes C.C."/>
            <person name="Sailsbery J."/>
            <person name="Clay B."/>
            <person name="Brown D."/>
            <person name="John T."/>
            <person name="Oh Y."/>
            <person name="Young N."/>
            <person name="Fitzgerald M."/>
            <person name="Haas B.J."/>
            <person name="Zeng Q."/>
            <person name="Young S."/>
            <person name="Adiconis X."/>
            <person name="Fan L."/>
            <person name="Levin J.Z."/>
            <person name="Mitchell T.K."/>
            <person name="Okubara P.A."/>
            <person name="Farman M.L."/>
            <person name="Kohn L.M."/>
            <person name="Birren B."/>
            <person name="Ma L.-J."/>
            <person name="Dean R.A."/>
        </authorList>
    </citation>
    <scope>NUCLEOTIDE SEQUENCE</scope>
    <source>
        <strain evidence="4">R3-111a-1</strain>
    </source>
</reference>
<evidence type="ECO:0000256" key="1">
    <source>
        <dbReference type="SAM" id="MobiDB-lite"/>
    </source>
</evidence>
<keyword evidence="2" id="KW-0472">Membrane</keyword>
<dbReference type="OrthoDB" id="5401332at2759"/>
<dbReference type="eggNOG" id="ENOG502SAKR">
    <property type="taxonomic scope" value="Eukaryota"/>
</dbReference>
<evidence type="ECO:0000313" key="4">
    <source>
        <dbReference type="EnsemblFungi" id="EJT81626"/>
    </source>
</evidence>
<feature type="transmembrane region" description="Helical" evidence="2">
    <location>
        <begin position="62"/>
        <end position="81"/>
    </location>
</feature>
<dbReference type="PANTHER" id="PTHR40018:SF1">
    <property type="entry name" value="[PSI+] INDUCTION PROTEIN 2"/>
    <property type="match status" value="1"/>
</dbReference>
<dbReference type="EnsemblFungi" id="EJT81626">
    <property type="protein sequence ID" value="EJT81626"/>
    <property type="gene ID" value="GGTG_01604"/>
</dbReference>
<evidence type="ECO:0008006" key="6">
    <source>
        <dbReference type="Google" id="ProtNLM"/>
    </source>
</evidence>
<feature type="compositionally biased region" description="Polar residues" evidence="1">
    <location>
        <begin position="454"/>
        <end position="485"/>
    </location>
</feature>
<dbReference type="HOGENOM" id="CLU_022094_0_0_1"/>
<reference evidence="3" key="3">
    <citation type="submission" date="2010-09" db="EMBL/GenBank/DDBJ databases">
        <title>Annotation of Gaeumannomyces graminis var. tritici R3-111a-1.</title>
        <authorList>
            <consortium name="The Broad Institute Genome Sequencing Platform"/>
            <person name="Ma L.-J."/>
            <person name="Dead R."/>
            <person name="Young S.K."/>
            <person name="Zeng Q."/>
            <person name="Gargeya S."/>
            <person name="Fitzgerald M."/>
            <person name="Haas B."/>
            <person name="Abouelleil A."/>
            <person name="Alvarado L."/>
            <person name="Arachchi H.M."/>
            <person name="Berlin A."/>
            <person name="Brown A."/>
            <person name="Chapman S.B."/>
            <person name="Chen Z."/>
            <person name="Dunbar C."/>
            <person name="Freedman E."/>
            <person name="Gearin G."/>
            <person name="Gellesch M."/>
            <person name="Goldberg J."/>
            <person name="Griggs A."/>
            <person name="Gujja S."/>
            <person name="Heiman D."/>
            <person name="Howarth C."/>
            <person name="Larson L."/>
            <person name="Lui A."/>
            <person name="MacDonald P.J.P."/>
            <person name="Mehta T."/>
            <person name="Montmayeur A."/>
            <person name="Murphy C."/>
            <person name="Neiman D."/>
            <person name="Pearson M."/>
            <person name="Priest M."/>
            <person name="Roberts A."/>
            <person name="Saif S."/>
            <person name="Shea T."/>
            <person name="Shenoy N."/>
            <person name="Sisk P."/>
            <person name="Stolte C."/>
            <person name="Sykes S."/>
            <person name="Yandava C."/>
            <person name="Wortman J."/>
            <person name="Nusbaum C."/>
            <person name="Birren B."/>
        </authorList>
    </citation>
    <scope>NUCLEOTIDE SEQUENCE</scope>
    <source>
        <strain evidence="3">R3-111a-1</strain>
    </source>
</reference>
<protein>
    <recommendedName>
        <fullName evidence="6">Fibroin-3</fullName>
    </recommendedName>
</protein>
<evidence type="ECO:0000256" key="2">
    <source>
        <dbReference type="SAM" id="Phobius"/>
    </source>
</evidence>
<dbReference type="STRING" id="644352.J3NK22"/>
<dbReference type="Proteomes" id="UP000006039">
    <property type="component" value="Unassembled WGS sequence"/>
</dbReference>
<dbReference type="VEuPathDB" id="FungiDB:GGTG_01604"/>
<reference evidence="5" key="1">
    <citation type="submission" date="2010-07" db="EMBL/GenBank/DDBJ databases">
        <title>The genome sequence of Gaeumannomyces graminis var. tritici strain R3-111a-1.</title>
        <authorList>
            <consortium name="The Broad Institute Genome Sequencing Platform"/>
            <person name="Ma L.-J."/>
            <person name="Dead R."/>
            <person name="Young S."/>
            <person name="Zeng Q."/>
            <person name="Koehrsen M."/>
            <person name="Alvarado L."/>
            <person name="Berlin A."/>
            <person name="Chapman S.B."/>
            <person name="Chen Z."/>
            <person name="Freedman E."/>
            <person name="Gellesch M."/>
            <person name="Goldberg J."/>
            <person name="Griggs A."/>
            <person name="Gujja S."/>
            <person name="Heilman E.R."/>
            <person name="Heiman D."/>
            <person name="Hepburn T."/>
            <person name="Howarth C."/>
            <person name="Jen D."/>
            <person name="Larson L."/>
            <person name="Mehta T."/>
            <person name="Neiman D."/>
            <person name="Pearson M."/>
            <person name="Roberts A."/>
            <person name="Saif S."/>
            <person name="Shea T."/>
            <person name="Shenoy N."/>
            <person name="Sisk P."/>
            <person name="Stolte C."/>
            <person name="Sykes S."/>
            <person name="Walk T."/>
            <person name="White J."/>
            <person name="Yandava C."/>
            <person name="Haas B."/>
            <person name="Nusbaum C."/>
            <person name="Birren B."/>
        </authorList>
    </citation>
    <scope>NUCLEOTIDE SEQUENCE [LARGE SCALE GENOMIC DNA]</scope>
    <source>
        <strain evidence="5">R3-111a-1</strain>
    </source>
</reference>
<evidence type="ECO:0000313" key="3">
    <source>
        <dbReference type="EMBL" id="EJT81626.1"/>
    </source>
</evidence>
<name>J3NK22_GAET3</name>
<gene>
    <name evidence="4" type="primary">20342062</name>
    <name evidence="3" type="ORF">GGTG_01604</name>
</gene>
<feature type="region of interest" description="Disordered" evidence="1">
    <location>
        <begin position="303"/>
        <end position="545"/>
    </location>
</feature>
<accession>J3NK22</accession>
<dbReference type="PANTHER" id="PTHR40018">
    <property type="entry name" value="[PSI+] INDUCTION PROTEIN 2"/>
    <property type="match status" value="1"/>
</dbReference>
<dbReference type="AlphaFoldDB" id="J3NK22"/>
<feature type="compositionally biased region" description="Polar residues" evidence="1">
    <location>
        <begin position="529"/>
        <end position="545"/>
    </location>
</feature>
<organism evidence="3">
    <name type="scientific">Gaeumannomyces tritici (strain R3-111a-1)</name>
    <name type="common">Wheat and barley take-all root rot fungus</name>
    <name type="synonym">Gaeumannomyces graminis var. tritici</name>
    <dbReference type="NCBI Taxonomy" id="644352"/>
    <lineage>
        <taxon>Eukaryota</taxon>
        <taxon>Fungi</taxon>
        <taxon>Dikarya</taxon>
        <taxon>Ascomycota</taxon>
        <taxon>Pezizomycotina</taxon>
        <taxon>Sordariomycetes</taxon>
        <taxon>Sordariomycetidae</taxon>
        <taxon>Magnaporthales</taxon>
        <taxon>Magnaporthaceae</taxon>
        <taxon>Gaeumannomyces</taxon>
    </lineage>
</organism>
<feature type="compositionally biased region" description="Gly residues" evidence="1">
    <location>
        <begin position="303"/>
        <end position="314"/>
    </location>
</feature>
<keyword evidence="5" id="KW-1185">Reference proteome</keyword>
<keyword evidence="2" id="KW-0812">Transmembrane</keyword>
<reference evidence="4" key="5">
    <citation type="submission" date="2018-04" db="UniProtKB">
        <authorList>
            <consortium name="EnsemblFungi"/>
        </authorList>
    </citation>
    <scope>IDENTIFICATION</scope>
    <source>
        <strain evidence="4">R3-111a-1</strain>
    </source>
</reference>
<keyword evidence="2" id="KW-1133">Transmembrane helix</keyword>
<dbReference type="EMBL" id="GL385395">
    <property type="protein sequence ID" value="EJT81626.1"/>
    <property type="molecule type" value="Genomic_DNA"/>
</dbReference>
<sequence length="545" mass="57526">MPLVNVAMEKSLREGAVDLLAASIRPLLDRRAGTITESVSDVRTAFSSWDNCMKFTYCKWPVIALLIVGGLIIFSVVWCLIRCLCCGLSCCCQCFSCLKCCGNCCGCCDPPKGTPHKYLDDQHHSPNQGYRAQEPMYAGPVNNGPKPPAPFAVNEPPKYAEFDVSKKSGNDDALPAMPSWEGSANQKVALEETVELDDLKKKPEGAMANPSGQNVAFMAASARGPTTPGNYGGAPYGVPGAVASASPYQTGRSGVSDPYAGNATGYNNMDMNGGAYAQQDQVYHGYGAGGMAMGQGRGLSGNPAGGAYGQGRGYPGPQNPQGSYDNYGRGDTQGYGAEPGYGQNPASPYEDQNAVAAPYVGRSPTRSPAPHQQGGYGYGDAPRRSPAPQGDYGYGDGPRRSPAPQADYGYGDRPVRTASPQVDHCFVDGPGRTASPQQDYGYGAGAQGYGARSRTPQAQRKYSSDSTRPLNPQRQYSNNGPSQAPMSPLHNNAAGYGQEQRHDDGYGGRPQGPSRQNTGGDGYPGYQAYQPTGGNSRNQQGWNGV</sequence>
<dbReference type="GO" id="GO:0005935">
    <property type="term" value="C:cellular bud neck"/>
    <property type="evidence" value="ECO:0007669"/>
    <property type="project" value="TreeGrafter"/>
</dbReference>
<evidence type="ECO:0000313" key="5">
    <source>
        <dbReference type="Proteomes" id="UP000006039"/>
    </source>
</evidence>